<gene>
    <name evidence="1" type="ORF">Goari_025858</name>
</gene>
<evidence type="ECO:0000313" key="2">
    <source>
        <dbReference type="Proteomes" id="UP000593577"/>
    </source>
</evidence>
<proteinExistence type="predicted"/>
<dbReference type="AlphaFoldDB" id="A0A7J8XAH2"/>
<evidence type="ECO:0000313" key="1">
    <source>
        <dbReference type="EMBL" id="MBA0684263.1"/>
    </source>
</evidence>
<reference evidence="1 2" key="1">
    <citation type="journal article" date="2019" name="Genome Biol. Evol.">
        <title>Insights into the evolution of the New World diploid cottons (Gossypium, subgenus Houzingenia) based on genome sequencing.</title>
        <authorList>
            <person name="Grover C.E."/>
            <person name="Arick M.A. 2nd"/>
            <person name="Thrash A."/>
            <person name="Conover J.L."/>
            <person name="Sanders W.S."/>
            <person name="Peterson D.G."/>
            <person name="Frelichowski J.E."/>
            <person name="Scheffler J.A."/>
            <person name="Scheffler B.E."/>
            <person name="Wendel J.F."/>
        </authorList>
    </citation>
    <scope>NUCLEOTIDE SEQUENCE [LARGE SCALE GENOMIC DNA]</scope>
    <source>
        <strain evidence="1">185</strain>
        <tissue evidence="1">Leaf</tissue>
    </source>
</reference>
<comment type="caution">
    <text evidence="1">The sequence shown here is derived from an EMBL/GenBank/DDBJ whole genome shotgun (WGS) entry which is preliminary data.</text>
</comment>
<dbReference type="EMBL" id="JABFAA010000006">
    <property type="protein sequence ID" value="MBA0684263.1"/>
    <property type="molecule type" value="Genomic_DNA"/>
</dbReference>
<name>A0A7J8XAH2_GOSAI</name>
<organism evidence="1 2">
    <name type="scientific">Gossypium aridum</name>
    <name type="common">American cotton</name>
    <name type="synonym">Erioxylum aridum</name>
    <dbReference type="NCBI Taxonomy" id="34290"/>
    <lineage>
        <taxon>Eukaryota</taxon>
        <taxon>Viridiplantae</taxon>
        <taxon>Streptophyta</taxon>
        <taxon>Embryophyta</taxon>
        <taxon>Tracheophyta</taxon>
        <taxon>Spermatophyta</taxon>
        <taxon>Magnoliopsida</taxon>
        <taxon>eudicotyledons</taxon>
        <taxon>Gunneridae</taxon>
        <taxon>Pentapetalae</taxon>
        <taxon>rosids</taxon>
        <taxon>malvids</taxon>
        <taxon>Malvales</taxon>
        <taxon>Malvaceae</taxon>
        <taxon>Malvoideae</taxon>
        <taxon>Gossypium</taxon>
    </lineage>
</organism>
<keyword evidence="2" id="KW-1185">Reference proteome</keyword>
<accession>A0A7J8XAH2</accession>
<protein>
    <submittedName>
        <fullName evidence="1">Uncharacterized protein</fullName>
    </submittedName>
</protein>
<sequence length="120" mass="13907">MPLWCICESLFKANNDSGSSSQEMAPTLGLGQIWDPINTQFFEGHELSQQSRRQYMEFEQSNALARSIFTGRLGFYFQWMSLASSRPHSYIMYDLSADFDLLSGKELHHLPQMLDAIQWF</sequence>
<dbReference type="Proteomes" id="UP000593577">
    <property type="component" value="Unassembled WGS sequence"/>
</dbReference>